<comment type="caution">
    <text evidence="1">The sequence shown here is derived from an EMBL/GenBank/DDBJ whole genome shotgun (WGS) entry which is preliminary data.</text>
</comment>
<dbReference type="Proteomes" id="UP001595699">
    <property type="component" value="Unassembled WGS sequence"/>
</dbReference>
<organism evidence="1 2">
    <name type="scientific">Tenggerimyces flavus</name>
    <dbReference type="NCBI Taxonomy" id="1708749"/>
    <lineage>
        <taxon>Bacteria</taxon>
        <taxon>Bacillati</taxon>
        <taxon>Actinomycetota</taxon>
        <taxon>Actinomycetes</taxon>
        <taxon>Propionibacteriales</taxon>
        <taxon>Nocardioidaceae</taxon>
        <taxon>Tenggerimyces</taxon>
    </lineage>
</organism>
<keyword evidence="2" id="KW-1185">Reference proteome</keyword>
<sequence>MSVLNWYDAHELAKRYGVCFDDVLMIALNVFGARSDPGFPRARMLMHLRSRPEEPLRQGLPLARANSPFLVRGDQLFFDNQLIADLEEVEHDDALWGYFRNHCRVLVLNSNARSQCTGCVFCPNTLEGASDPRLAVLDDLDQCFSIIEAEQSWSDMSGLDEVNVVTGCFHWEEPAIDHLAMVREALAKHGGKAQLGMLSSVIRTEAGMDRIAEEVAPFFLVMTLECFTNRSAILKHSKASLRPEEVPRILVAARDRGFQATFTYIVGLEPIDVVREALFELSQVVTKFPDFQVFQAHNKFMESFGTRGSDQLEFYLQARRQLEQMFRDLPLRPQTWANYRSLWYYEFAGEELSGARH</sequence>
<protein>
    <recommendedName>
        <fullName evidence="3">Radical SAM protein</fullName>
    </recommendedName>
</protein>
<evidence type="ECO:0000313" key="2">
    <source>
        <dbReference type="Proteomes" id="UP001595699"/>
    </source>
</evidence>
<name>A0ABV7YNR1_9ACTN</name>
<proteinExistence type="predicted"/>
<evidence type="ECO:0008006" key="3">
    <source>
        <dbReference type="Google" id="ProtNLM"/>
    </source>
</evidence>
<gene>
    <name evidence="1" type="ORF">ACFOUW_31625</name>
</gene>
<accession>A0ABV7YNR1</accession>
<reference evidence="2" key="1">
    <citation type="journal article" date="2019" name="Int. J. Syst. Evol. Microbiol.">
        <title>The Global Catalogue of Microorganisms (GCM) 10K type strain sequencing project: providing services to taxonomists for standard genome sequencing and annotation.</title>
        <authorList>
            <consortium name="The Broad Institute Genomics Platform"/>
            <consortium name="The Broad Institute Genome Sequencing Center for Infectious Disease"/>
            <person name="Wu L."/>
            <person name="Ma J."/>
        </authorList>
    </citation>
    <scope>NUCLEOTIDE SEQUENCE [LARGE SCALE GENOMIC DNA]</scope>
    <source>
        <strain evidence="2">CGMCC 4.7241</strain>
    </source>
</reference>
<dbReference type="EMBL" id="JBHRZH010000037">
    <property type="protein sequence ID" value="MFC3765420.1"/>
    <property type="molecule type" value="Genomic_DNA"/>
</dbReference>
<dbReference type="RefSeq" id="WP_205121198.1">
    <property type="nucleotide sequence ID" value="NZ_JAFBCM010000001.1"/>
</dbReference>
<evidence type="ECO:0000313" key="1">
    <source>
        <dbReference type="EMBL" id="MFC3765420.1"/>
    </source>
</evidence>